<reference evidence="2 3" key="1">
    <citation type="journal article" date="2017" name="Biotechnol. Biofuels">
        <title>Differential beta-glucosidase expression as a function of carbon source availability in Talaromyces amestolkiae: a genomic and proteomic approach.</title>
        <authorList>
            <person name="de Eugenio L.I."/>
            <person name="Mendez-Liter J.A."/>
            <person name="Nieto-Dominguez M."/>
            <person name="Alonso L."/>
            <person name="Gil-Munoz J."/>
            <person name="Barriuso J."/>
            <person name="Prieto A."/>
            <person name="Martinez M.J."/>
        </authorList>
    </citation>
    <scope>NUCLEOTIDE SEQUENCE [LARGE SCALE GENOMIC DNA]</scope>
    <source>
        <strain evidence="2 3">CIB</strain>
    </source>
</reference>
<gene>
    <name evidence="2" type="ORF">BHQ10_002862</name>
</gene>
<dbReference type="GO" id="GO:0016757">
    <property type="term" value="F:glycosyltransferase activity"/>
    <property type="evidence" value="ECO:0007669"/>
    <property type="project" value="UniProtKB-ARBA"/>
</dbReference>
<sequence>MPEISVTFGIVLTSVVFAFLGSYLRAHPTEVQPPLATVQALLERHPFLDIHFASAQSVAKSLDRISTSARKSGDGRTKGNIVFHTLPGMQPMEVLMQRQFGSEVMVQFRHAPGSRGAKQLYKIAQASLSPWTSDEYVRIYNETLRIIDEIDPALVVLDFAFRPAIDATHKRNRLHTFLTPTSLIDMLPMIQPQLNVLWKYPIVGTDFPFPIPWKNIPENIYVALRAIISFGTMSDLDETKKSIAKHGIDNAFGALNNNSTSWIMQTMLEAGPTVDPIPDNVVCVNPIVSSVVTAFEQDPDLFEWLQKASTIMTGVQVLWKFGQAEYIDEARLYLKDHIDQGRVRIYNWLSASPVSLLETGYISVSVHHGGANCYNEALSAGVPQIVIPMWTDLYNYAQRVESIGVGIYATRGTAPEWTVKGISDAFLQVIDGGPKSSGIRARAKYLGDVARKNPGKYAAANLIASLARTNNVSNAKNSR</sequence>
<proteinExistence type="predicted"/>
<feature type="domain" description="Erythromycin biosynthesis protein CIII-like C-terminal" evidence="1">
    <location>
        <begin position="355"/>
        <end position="434"/>
    </location>
</feature>
<name>A0A364KTG6_TALAM</name>
<comment type="caution">
    <text evidence="2">The sequence shown here is derived from an EMBL/GenBank/DDBJ whole genome shotgun (WGS) entry which is preliminary data.</text>
</comment>
<keyword evidence="3" id="KW-1185">Reference proteome</keyword>
<dbReference type="PANTHER" id="PTHR48050">
    <property type="entry name" value="STEROL 3-BETA-GLUCOSYLTRANSFERASE"/>
    <property type="match status" value="1"/>
</dbReference>
<protein>
    <recommendedName>
        <fullName evidence="1">Erythromycin biosynthesis protein CIII-like C-terminal domain-containing protein</fullName>
    </recommendedName>
</protein>
<organism evidence="2 3">
    <name type="scientific">Talaromyces amestolkiae</name>
    <dbReference type="NCBI Taxonomy" id="1196081"/>
    <lineage>
        <taxon>Eukaryota</taxon>
        <taxon>Fungi</taxon>
        <taxon>Dikarya</taxon>
        <taxon>Ascomycota</taxon>
        <taxon>Pezizomycotina</taxon>
        <taxon>Eurotiomycetes</taxon>
        <taxon>Eurotiomycetidae</taxon>
        <taxon>Eurotiales</taxon>
        <taxon>Trichocomaceae</taxon>
        <taxon>Talaromyces</taxon>
        <taxon>Talaromyces sect. Talaromyces</taxon>
    </lineage>
</organism>
<dbReference type="InterPro" id="IPR010610">
    <property type="entry name" value="EryCIII-like_C"/>
</dbReference>
<dbReference type="EMBL" id="MIKG01000004">
    <property type="protein sequence ID" value="RAO66850.1"/>
    <property type="molecule type" value="Genomic_DNA"/>
</dbReference>
<dbReference type="GeneID" id="63792078"/>
<dbReference type="Pfam" id="PF06722">
    <property type="entry name" value="EryCIII-like_C"/>
    <property type="match status" value="1"/>
</dbReference>
<evidence type="ECO:0000313" key="3">
    <source>
        <dbReference type="Proteomes" id="UP000249363"/>
    </source>
</evidence>
<dbReference type="AlphaFoldDB" id="A0A364KTG6"/>
<evidence type="ECO:0000259" key="1">
    <source>
        <dbReference type="Pfam" id="PF06722"/>
    </source>
</evidence>
<dbReference type="InterPro" id="IPR050426">
    <property type="entry name" value="Glycosyltransferase_28"/>
</dbReference>
<dbReference type="Proteomes" id="UP000249363">
    <property type="component" value="Unassembled WGS sequence"/>
</dbReference>
<accession>A0A364KTG6</accession>
<evidence type="ECO:0000313" key="2">
    <source>
        <dbReference type="EMBL" id="RAO66850.1"/>
    </source>
</evidence>
<dbReference type="Gene3D" id="3.40.50.2000">
    <property type="entry name" value="Glycogen Phosphorylase B"/>
    <property type="match status" value="1"/>
</dbReference>
<dbReference type="SUPFAM" id="SSF53756">
    <property type="entry name" value="UDP-Glycosyltransferase/glycogen phosphorylase"/>
    <property type="match status" value="1"/>
</dbReference>
<dbReference type="STRING" id="1196081.A0A364KTG6"/>
<dbReference type="RefSeq" id="XP_040731366.1">
    <property type="nucleotide sequence ID" value="XM_040875054.1"/>
</dbReference>
<dbReference type="OrthoDB" id="5835829at2759"/>
<dbReference type="PANTHER" id="PTHR48050:SF13">
    <property type="entry name" value="STEROL 3-BETA-GLUCOSYLTRANSFERASE UGT80A2"/>
    <property type="match status" value="1"/>
</dbReference>